<gene>
    <name evidence="8" type="ORF">FCM35_KLT09265</name>
</gene>
<comment type="pathway">
    <text evidence="2">Glycan metabolism.</text>
</comment>
<evidence type="ECO:0000259" key="7">
    <source>
        <dbReference type="Pfam" id="PF04577"/>
    </source>
</evidence>
<dbReference type="Pfam" id="PF04577">
    <property type="entry name" value="Glyco_transf_61"/>
    <property type="match status" value="1"/>
</dbReference>
<organism evidence="8 9">
    <name type="scientific">Carex littledalei</name>
    <dbReference type="NCBI Taxonomy" id="544730"/>
    <lineage>
        <taxon>Eukaryota</taxon>
        <taxon>Viridiplantae</taxon>
        <taxon>Streptophyta</taxon>
        <taxon>Embryophyta</taxon>
        <taxon>Tracheophyta</taxon>
        <taxon>Spermatophyta</taxon>
        <taxon>Magnoliopsida</taxon>
        <taxon>Liliopsida</taxon>
        <taxon>Poales</taxon>
        <taxon>Cyperaceae</taxon>
        <taxon>Cyperoideae</taxon>
        <taxon>Cariceae</taxon>
        <taxon>Carex</taxon>
        <taxon>Carex subgen. Euthyceras</taxon>
    </lineage>
</organism>
<evidence type="ECO:0000313" key="8">
    <source>
        <dbReference type="EMBL" id="KAF3326185.1"/>
    </source>
</evidence>
<dbReference type="Proteomes" id="UP000623129">
    <property type="component" value="Unassembled WGS sequence"/>
</dbReference>
<evidence type="ECO:0000256" key="6">
    <source>
        <dbReference type="SAM" id="Phobius"/>
    </source>
</evidence>
<proteinExistence type="predicted"/>
<dbReference type="GO" id="GO:0016763">
    <property type="term" value="F:pentosyltransferase activity"/>
    <property type="evidence" value="ECO:0007669"/>
    <property type="project" value="UniProtKB-ARBA"/>
</dbReference>
<sequence>MGQKQKQKQQPQQHRRIYVLQLRKADTIHCVKEPDHLMCYYDYAAGRSNRSKQHHHPLRRLFFLLSSLCFSLLFLSLLFYSLGTEQIRQVERNLQAVPKPPCSSMGNNSICCDRTSFRTDICFMRGDVRTNSPSSSILLASSPATPNITEEKIRPYTRKWETNVMSTIDELKLKQVTDSGSHKCDVTHDVPAIIFSTGGYTGNVYHEFNDGIIPLYITSQHFNRKVVFIILEYHSWWITKYGDVVSRLSKYKPIDFTNDKRTHCFKEVIVGLRIHDELNVDPKKMIRGKSIRDFRRMLDVAYRGRIDYIKRVDGRRSLVPLQSLPVSLNREVYRPKLVILSRSGVSRMIENEAELVLLAKKIGFEVQVLKPDRTTELCKIYRELNYSDAMIGVHGAAMTHFLFMRPGKVFMQIIPLGTDWAAKTYYGQPATKLGLLYMPYKILAKESSLYRQYPKGDPVLTDPESVGKRGWEVTKRVYLDRQNVRLDLGRFRKRLVKAHGYLVSKKKNQNVHSRN</sequence>
<comment type="subcellular location">
    <subcellularLocation>
        <location evidence="1">Golgi apparatus membrane</location>
        <topology evidence="1">Single-pass type II membrane protein</topology>
    </subcellularLocation>
</comment>
<evidence type="ECO:0000256" key="5">
    <source>
        <dbReference type="ARBA" id="ARBA00023180"/>
    </source>
</evidence>
<dbReference type="AlphaFoldDB" id="A0A833QGP1"/>
<evidence type="ECO:0000256" key="2">
    <source>
        <dbReference type="ARBA" id="ARBA00004881"/>
    </source>
</evidence>
<dbReference type="InterPro" id="IPR007657">
    <property type="entry name" value="Glycosyltransferase_61"/>
</dbReference>
<comment type="caution">
    <text evidence="8">The sequence shown here is derived from an EMBL/GenBank/DDBJ whole genome shotgun (WGS) entry which is preliminary data.</text>
</comment>
<evidence type="ECO:0000256" key="4">
    <source>
        <dbReference type="ARBA" id="ARBA00022679"/>
    </source>
</evidence>
<dbReference type="OrthoDB" id="529273at2759"/>
<name>A0A833QGP1_9POAL</name>
<dbReference type="PANTHER" id="PTHR20961:SF124">
    <property type="entry name" value="GLYCOSYLTRANSFERASE"/>
    <property type="match status" value="1"/>
</dbReference>
<accession>A0A833QGP1</accession>
<keyword evidence="5" id="KW-0325">Glycoprotein</keyword>
<keyword evidence="9" id="KW-1185">Reference proteome</keyword>
<feature type="domain" description="Glycosyltransferase 61 catalytic" evidence="7">
    <location>
        <begin position="301"/>
        <end position="410"/>
    </location>
</feature>
<keyword evidence="3" id="KW-0328">Glycosyltransferase</keyword>
<keyword evidence="4" id="KW-0808">Transferase</keyword>
<evidence type="ECO:0000313" key="9">
    <source>
        <dbReference type="Proteomes" id="UP000623129"/>
    </source>
</evidence>
<dbReference type="GO" id="GO:0000139">
    <property type="term" value="C:Golgi membrane"/>
    <property type="evidence" value="ECO:0007669"/>
    <property type="project" value="UniProtKB-SubCell"/>
</dbReference>
<evidence type="ECO:0000256" key="3">
    <source>
        <dbReference type="ARBA" id="ARBA00022676"/>
    </source>
</evidence>
<dbReference type="InterPro" id="IPR049625">
    <property type="entry name" value="Glyco_transf_61_cat"/>
</dbReference>
<reference evidence="8" key="1">
    <citation type="submission" date="2020-01" db="EMBL/GenBank/DDBJ databases">
        <title>Genome sequence of Kobresia littledalei, the first chromosome-level genome in the family Cyperaceae.</title>
        <authorList>
            <person name="Qu G."/>
        </authorList>
    </citation>
    <scope>NUCLEOTIDE SEQUENCE</scope>
    <source>
        <strain evidence="8">C.B.Clarke</strain>
        <tissue evidence="8">Leaf</tissue>
    </source>
</reference>
<keyword evidence="6" id="KW-0472">Membrane</keyword>
<feature type="transmembrane region" description="Helical" evidence="6">
    <location>
        <begin position="61"/>
        <end position="82"/>
    </location>
</feature>
<evidence type="ECO:0000256" key="1">
    <source>
        <dbReference type="ARBA" id="ARBA00004323"/>
    </source>
</evidence>
<dbReference type="PANTHER" id="PTHR20961">
    <property type="entry name" value="GLYCOSYLTRANSFERASE"/>
    <property type="match status" value="1"/>
</dbReference>
<dbReference type="EMBL" id="SWLB01000019">
    <property type="protein sequence ID" value="KAF3326185.1"/>
    <property type="molecule type" value="Genomic_DNA"/>
</dbReference>
<protein>
    <recommendedName>
        <fullName evidence="7">Glycosyltransferase 61 catalytic domain-containing protein</fullName>
    </recommendedName>
</protein>
<keyword evidence="6" id="KW-1133">Transmembrane helix</keyword>
<keyword evidence="6" id="KW-0812">Transmembrane</keyword>